<evidence type="ECO:0000256" key="1">
    <source>
        <dbReference type="ARBA" id="ARBA00009884"/>
    </source>
</evidence>
<comment type="caution">
    <text evidence="3">The sequence shown here is derived from an EMBL/GenBank/DDBJ whole genome shotgun (WGS) entry which is preliminary data.</text>
</comment>
<dbReference type="VEuPathDB" id="MicrosporidiaDB:A0H76_1735"/>
<keyword evidence="2" id="KW-1133">Transmembrane helix</keyword>
<dbReference type="InterPro" id="IPR043154">
    <property type="entry name" value="Sec-1-like_dom1"/>
</dbReference>
<accession>A0A1X0QKS8</accession>
<dbReference type="SUPFAM" id="SSF56815">
    <property type="entry name" value="Sec1/munc18-like (SM) proteins"/>
    <property type="match status" value="1"/>
</dbReference>
<dbReference type="Proteomes" id="UP000192501">
    <property type="component" value="Unassembled WGS sequence"/>
</dbReference>
<proteinExistence type="inferred from homology"/>
<dbReference type="Gene3D" id="1.25.40.60">
    <property type="match status" value="1"/>
</dbReference>
<gene>
    <name evidence="3" type="primary">SLY1</name>
    <name evidence="3" type="ORF">A0H76_1735</name>
</gene>
<dbReference type="InterPro" id="IPR001619">
    <property type="entry name" value="Sec1-like"/>
</dbReference>
<dbReference type="EMBL" id="LTAI01000041">
    <property type="protein sequence ID" value="ORE00286.1"/>
    <property type="molecule type" value="Genomic_DNA"/>
</dbReference>
<dbReference type="Gene3D" id="3.40.50.2060">
    <property type="match status" value="1"/>
</dbReference>
<name>A0A1X0QKS8_9MICR</name>
<comment type="similarity">
    <text evidence="1">Belongs to the STXBP/unc-18/SEC1 family.</text>
</comment>
<dbReference type="AlphaFoldDB" id="A0A1X0QKS8"/>
<dbReference type="PIRSF" id="PIRSF005715">
    <property type="entry name" value="VPS45_Sec1"/>
    <property type="match status" value="1"/>
</dbReference>
<dbReference type="Gene3D" id="3.40.50.1910">
    <property type="match status" value="1"/>
</dbReference>
<evidence type="ECO:0000256" key="2">
    <source>
        <dbReference type="SAM" id="Phobius"/>
    </source>
</evidence>
<keyword evidence="2" id="KW-0472">Membrane</keyword>
<protein>
    <submittedName>
        <fullName evidence="3">SLY1</fullName>
    </submittedName>
</protein>
<dbReference type="PANTHER" id="PTHR11679">
    <property type="entry name" value="VESICLE PROTEIN SORTING-ASSOCIATED"/>
    <property type="match status" value="1"/>
</dbReference>
<organism evidence="3 4">
    <name type="scientific">Hepatospora eriocheir</name>
    <dbReference type="NCBI Taxonomy" id="1081669"/>
    <lineage>
        <taxon>Eukaryota</taxon>
        <taxon>Fungi</taxon>
        <taxon>Fungi incertae sedis</taxon>
        <taxon>Microsporidia</taxon>
        <taxon>Hepatosporidae</taxon>
        <taxon>Hepatospora</taxon>
    </lineage>
</organism>
<dbReference type="Gene3D" id="3.90.830.10">
    <property type="entry name" value="Syntaxin Binding Protein 1, Chain A, domain 2"/>
    <property type="match status" value="1"/>
</dbReference>
<dbReference type="Pfam" id="PF00995">
    <property type="entry name" value="Sec1"/>
    <property type="match status" value="1"/>
</dbReference>
<sequence length="512" mass="59274">MIQDNISLRKLLKNEIKRICTPESIPTFKILVLDEKTRDILTVLYKVSELTENYICSFYLLSANRPDSQEIPAVYYVSSFEEAVEDIYKLKNYSYYISSSNQLARRDLENLAVKLNSIKQGNRVIQIQDTFTEFVALQNDLFSLNIKDSFINSNINETVIGLFSVLTTINTSPVIVTNKDTNNSEVNEVFNLLSKKIKSTKLIKKTSVDKSLYILVDRELDLVSPCHHVMGYLEIIDDVFDIKLNKVTLNNNKSIDIDVDNEFFIKNRFEDFPNVVELVESEVHKYKKKMALSESKDADDISRLLENAPELQKNNELVNTHLTICTEAVKEIDERKLDDYYTMENNFNKDEISELTNYGTERDVIRLCISLIGTKNEDLIEPILEKRKINTKIVNFVKERTIRENTSFLTRGIRNILFNKQIPIISYIEDVISKVKTGSLDSNFNVCYQQSDIFWGEITIIVIFVMGGVSYFEFKKIKELEKKHNVQIIVGGTEILNPNQFLKQIEQLTFKK</sequence>
<evidence type="ECO:0000313" key="4">
    <source>
        <dbReference type="Proteomes" id="UP000192501"/>
    </source>
</evidence>
<dbReference type="GO" id="GO:0016192">
    <property type="term" value="P:vesicle-mediated transport"/>
    <property type="evidence" value="ECO:0007669"/>
    <property type="project" value="InterPro"/>
</dbReference>
<feature type="transmembrane region" description="Helical" evidence="2">
    <location>
        <begin position="453"/>
        <end position="474"/>
    </location>
</feature>
<dbReference type="InterPro" id="IPR043127">
    <property type="entry name" value="Sec-1-like_dom3a"/>
</dbReference>
<keyword evidence="2" id="KW-0812">Transmembrane</keyword>
<reference evidence="3 4" key="1">
    <citation type="journal article" date="2017" name="Environ. Microbiol.">
        <title>Decay of the glycolytic pathway and adaptation to intranuclear parasitism within Enterocytozoonidae microsporidia.</title>
        <authorList>
            <person name="Wiredu Boakye D."/>
            <person name="Jaroenlak P."/>
            <person name="Prachumwat A."/>
            <person name="Williams T.A."/>
            <person name="Bateman K.S."/>
            <person name="Itsathitphaisarn O."/>
            <person name="Sritunyalucksana K."/>
            <person name="Paszkiewicz K.H."/>
            <person name="Moore K.A."/>
            <person name="Stentiford G.D."/>
            <person name="Williams B.A."/>
        </authorList>
    </citation>
    <scope>NUCLEOTIDE SEQUENCE [LARGE SCALE GENOMIC DNA]</scope>
    <source>
        <strain evidence="4">canceri</strain>
    </source>
</reference>
<dbReference type="VEuPathDB" id="MicrosporidiaDB:HERIO_909"/>
<evidence type="ECO:0000313" key="3">
    <source>
        <dbReference type="EMBL" id="ORE00286.1"/>
    </source>
</evidence>
<dbReference type="InterPro" id="IPR036045">
    <property type="entry name" value="Sec1-like_sf"/>
</dbReference>
<dbReference type="InterPro" id="IPR027482">
    <property type="entry name" value="Sec1-like_dom2"/>
</dbReference>